<keyword evidence="5" id="KW-1185">Reference proteome</keyword>
<reference evidence="4 5" key="1">
    <citation type="submission" date="2023-01" db="EMBL/GenBank/DDBJ databases">
        <title>Complete genome sequence of Muricauda aquimarina strain IFOP_LL357.</title>
        <authorList>
            <person name="Gajardo G."/>
            <person name="Ueki S."/>
            <person name="Maruyama F."/>
        </authorList>
    </citation>
    <scope>NUCLEOTIDE SEQUENCE [LARGE SCALE GENOMIC DNA]</scope>
    <source>
        <strain evidence="4 5">IFOP_LL357</strain>
    </source>
</reference>
<dbReference type="RefSeq" id="WP_338194817.1">
    <property type="nucleotide sequence ID" value="NZ_AP027268.1"/>
</dbReference>
<dbReference type="CDD" id="cd00063">
    <property type="entry name" value="FN3"/>
    <property type="match status" value="1"/>
</dbReference>
<accession>A0AA48HKF3</accession>
<dbReference type="Proteomes" id="UP001330184">
    <property type="component" value="Chromosome"/>
</dbReference>
<keyword evidence="1" id="KW-0175">Coiled coil</keyword>
<evidence type="ECO:0000256" key="1">
    <source>
        <dbReference type="SAM" id="Coils"/>
    </source>
</evidence>
<name>A0AA48HKF3_9FLAO</name>
<keyword evidence="2" id="KW-0472">Membrane</keyword>
<sequence>MSNKQFTIIKRKNYQSLVNVILNIEKNLTWPQTYQSLFNKLFIVYCLLYTVLATAQIYPVQVTPQIIPPYSFQLSDYTTTTQEKLFVNLLLTDAQESGRQVRLKLFVEGPGINFQSTDFVSGTTPIILNGGINNRLTNLDLQAYFNYNNTVGISPQQYGQQLPEGQYRFCFEVYDQFSGQRISNRSCANVYLVLNDPPLLNVPFRGDLVTAQNPQNIIFNWTPRHINAGAVQYEFTLKELWDTGMDPQAAFLASPPLYQTTTYATTLHYGPAQMQLLEGKTYAWQVRAFVSDGINTRSLFRNNGMSEIYHFTYRADCPPPRFVLSEAENSQTVKINWQMGEHLRYRVQYRKKGFGENDWFGLWSQSTEAIIRNLEGGTVYEFRVGGDCEPLSASQHGGDEGLAYSPIHEFTTPTEDEMAYYNCGIPPEVEIANQDPLLNLGVNEVFTAGDFPITVKYVDYLGDDGRYTGWGTMTVTYFGDTNIRVEFENIKINTDYQLVEGMVETSYDPDWNNVVSVDDFNSDIGQFVGSLRDIISQIFDRRESELKQLEELQDQLSEGLITREDFKVQADEKVNNIEKLDDLFGEQIKKGILDSPVATEAQKEEVKKLGPTLLASSNDLSQTVIDYIIAKDAATRKRLEEIAEEVTLAEDTYFVEESFNKITNDPSFKGTLENLEKLIEYFRETQELCQEEGWASYKDQGIVPWCIWKEADIPQPLYHSKVDLPFVSGIIDGVYQEGEGLVELPKMLYQLGNGINDFIYAYTWAYLQCTPTKVQLTEERLGKLLTKLEAEKKEEGIWSWLKTQWYSVENYVANYKDKKCEDAAKLRSEIDELIAYVKEIENIKKLIEEVQQNLVEYWEEIEQQTNIARYEEGKIMVIVGSLFISAGALAATKIGRVKQILQKLHTFTKSQWDEFFEQANARLGRNLAEGVDEFLEGFVGVVRRGNPKEILEATTRIKNYRIVNNLKGKNCGYLEGNLNGNAVDNKIWLSGEAKPDVEPQIFTAIEVESSNGRSWLRNTDSEYKMLNKLASDLGGSPGIIKLNVKGELKIVSELEYCSSCQGVIQQFNEMFPNIKLILVDGAK</sequence>
<dbReference type="SUPFAM" id="SSF49265">
    <property type="entry name" value="Fibronectin type III"/>
    <property type="match status" value="1"/>
</dbReference>
<evidence type="ECO:0000313" key="4">
    <source>
        <dbReference type="EMBL" id="BDW93898.1"/>
    </source>
</evidence>
<gene>
    <name evidence="4" type="ORF">MACH07_27300</name>
</gene>
<dbReference type="InterPro" id="IPR032721">
    <property type="entry name" value="Toxin-deaminase"/>
</dbReference>
<protein>
    <recommendedName>
        <fullName evidence="3">Fibronectin type-III domain-containing protein</fullName>
    </recommendedName>
</protein>
<evidence type="ECO:0000313" key="5">
    <source>
        <dbReference type="Proteomes" id="UP001330184"/>
    </source>
</evidence>
<dbReference type="EMBL" id="AP027268">
    <property type="protein sequence ID" value="BDW93898.1"/>
    <property type="molecule type" value="Genomic_DNA"/>
</dbReference>
<dbReference type="InterPro" id="IPR036116">
    <property type="entry name" value="FN3_sf"/>
</dbReference>
<feature type="domain" description="Fibronectin type-III" evidence="3">
    <location>
        <begin position="319"/>
        <end position="415"/>
    </location>
</feature>
<dbReference type="Pfam" id="PF14424">
    <property type="entry name" value="Toxin-deaminase"/>
    <property type="match status" value="1"/>
</dbReference>
<proteinExistence type="predicted"/>
<evidence type="ECO:0000259" key="3">
    <source>
        <dbReference type="PROSITE" id="PS50853"/>
    </source>
</evidence>
<feature type="coiled-coil region" evidence="1">
    <location>
        <begin position="823"/>
        <end position="860"/>
    </location>
</feature>
<dbReference type="Gene3D" id="2.60.40.10">
    <property type="entry name" value="Immunoglobulins"/>
    <property type="match status" value="1"/>
</dbReference>
<evidence type="ECO:0000256" key="2">
    <source>
        <dbReference type="SAM" id="Phobius"/>
    </source>
</evidence>
<dbReference type="InterPro" id="IPR003961">
    <property type="entry name" value="FN3_dom"/>
</dbReference>
<feature type="transmembrane region" description="Helical" evidence="2">
    <location>
        <begin position="37"/>
        <end position="58"/>
    </location>
</feature>
<organism evidence="4 5">
    <name type="scientific">Flagellimonas marinaquae</name>
    <dbReference type="NCBI Taxonomy" id="254955"/>
    <lineage>
        <taxon>Bacteria</taxon>
        <taxon>Pseudomonadati</taxon>
        <taxon>Bacteroidota</taxon>
        <taxon>Flavobacteriia</taxon>
        <taxon>Flavobacteriales</taxon>
        <taxon>Flavobacteriaceae</taxon>
        <taxon>Flagellimonas</taxon>
    </lineage>
</organism>
<keyword evidence="2" id="KW-1133">Transmembrane helix</keyword>
<dbReference type="InterPro" id="IPR013783">
    <property type="entry name" value="Ig-like_fold"/>
</dbReference>
<dbReference type="AlphaFoldDB" id="A0AA48HKF3"/>
<dbReference type="PROSITE" id="PS50853">
    <property type="entry name" value="FN3"/>
    <property type="match status" value="1"/>
</dbReference>
<keyword evidence="2" id="KW-0812">Transmembrane</keyword>